<proteinExistence type="predicted"/>
<accession>A0A8X8GKJ0</accession>
<evidence type="ECO:0000313" key="1">
    <source>
        <dbReference type="EMBL" id="MBU2724788.1"/>
    </source>
</evidence>
<name>A0A8X8GKJ0_ACIFI</name>
<comment type="caution">
    <text evidence="1">The sequence shown here is derived from an EMBL/GenBank/DDBJ whole genome shotgun (WGS) entry which is preliminary data.</text>
</comment>
<gene>
    <name evidence="1" type="ORF">HF568_16675</name>
</gene>
<protein>
    <submittedName>
        <fullName evidence="1">Uncharacterized protein</fullName>
    </submittedName>
</protein>
<evidence type="ECO:0000313" key="2">
    <source>
        <dbReference type="Proteomes" id="UP000887300"/>
    </source>
</evidence>
<dbReference type="AlphaFoldDB" id="A0A8X8GKJ0"/>
<dbReference type="Proteomes" id="UP000887300">
    <property type="component" value="Unassembled WGS sequence"/>
</dbReference>
<dbReference type="EMBL" id="JABBHS010000514">
    <property type="protein sequence ID" value="MBU2724788.1"/>
    <property type="molecule type" value="Genomic_DNA"/>
</dbReference>
<sequence>MAKKKELQQQILYASVQSETIKAKVALLQARAESMGFGVGARVCLSNDGKTVHGEVMGFSYGYGKAIVQIAPLTRAGKPHATYLLVSYWEDRYKRFSDDLRLEEVGMDTGEKG</sequence>
<reference evidence="1" key="1">
    <citation type="journal article" date="2021" name="ISME J.">
        <title>Genomic evolution of the class Acidithiobacillia: deep-branching Proteobacteria living in extreme acidic conditions.</title>
        <authorList>
            <person name="Moya-Beltran A."/>
            <person name="Beard S."/>
            <person name="Rojas-Villalobos C."/>
            <person name="Issotta F."/>
            <person name="Gallardo Y."/>
            <person name="Ulloa R."/>
            <person name="Giaveno A."/>
            <person name="Degli Esposti M."/>
            <person name="Johnson D.B."/>
            <person name="Quatrini R."/>
        </authorList>
    </citation>
    <scope>NUCLEOTIDE SEQUENCE</scope>
    <source>
        <strain evidence="1">DSM 583</strain>
    </source>
</reference>
<dbReference type="RefSeq" id="WP_215885943.1">
    <property type="nucleotide sequence ID" value="NZ_CP134225.1"/>
</dbReference>
<organism evidence="1 2">
    <name type="scientific">Acidithiobacillus ferridurans</name>
    <dbReference type="NCBI Taxonomy" id="1232575"/>
    <lineage>
        <taxon>Bacteria</taxon>
        <taxon>Pseudomonadati</taxon>
        <taxon>Pseudomonadota</taxon>
        <taxon>Acidithiobacillia</taxon>
        <taxon>Acidithiobacillales</taxon>
        <taxon>Acidithiobacillaceae</taxon>
        <taxon>Acidithiobacillus</taxon>
    </lineage>
</organism>